<evidence type="ECO:0000256" key="1">
    <source>
        <dbReference type="SAM" id="Phobius"/>
    </source>
</evidence>
<dbReference type="GeneID" id="36520043"/>
<dbReference type="RefSeq" id="XP_024671386.1">
    <property type="nucleotide sequence ID" value="XM_024812883.1"/>
</dbReference>
<sequence length="95" mass="10753">MTYWKNARALQPTVNNSSRILSVTANCWMYVICTQARRTRSCNANPSSLSLPVFPTFCLPLLMLSLTAYHRSCQSYCRDDDPDPDPDSDDEGCRV</sequence>
<proteinExistence type="predicted"/>
<keyword evidence="1" id="KW-0812">Transmembrane</keyword>
<organism evidence="2 3">
    <name type="scientific">Aspergillus candidus</name>
    <dbReference type="NCBI Taxonomy" id="41067"/>
    <lineage>
        <taxon>Eukaryota</taxon>
        <taxon>Fungi</taxon>
        <taxon>Dikarya</taxon>
        <taxon>Ascomycota</taxon>
        <taxon>Pezizomycotina</taxon>
        <taxon>Eurotiomycetes</taxon>
        <taxon>Eurotiomycetidae</taxon>
        <taxon>Eurotiales</taxon>
        <taxon>Aspergillaceae</taxon>
        <taxon>Aspergillus</taxon>
        <taxon>Aspergillus subgen. Circumdati</taxon>
    </lineage>
</organism>
<dbReference type="Proteomes" id="UP000234585">
    <property type="component" value="Unassembled WGS sequence"/>
</dbReference>
<keyword evidence="1" id="KW-0472">Membrane</keyword>
<gene>
    <name evidence="2" type="ORF">BDW47DRAFT_106908</name>
</gene>
<protein>
    <submittedName>
        <fullName evidence="2">Uncharacterized protein</fullName>
    </submittedName>
</protein>
<name>A0A2I2F9R2_ASPCN</name>
<reference evidence="2 3" key="1">
    <citation type="submission" date="2017-12" db="EMBL/GenBank/DDBJ databases">
        <authorList>
            <consortium name="DOE Joint Genome Institute"/>
            <person name="Haridas S."/>
            <person name="Kjaerbolling I."/>
            <person name="Vesth T.C."/>
            <person name="Frisvad J.C."/>
            <person name="Nybo J.L."/>
            <person name="Theobald S."/>
            <person name="Kuo A."/>
            <person name="Bowyer P."/>
            <person name="Matsuda Y."/>
            <person name="Mondo S."/>
            <person name="Lyhne E.K."/>
            <person name="Kogle M.E."/>
            <person name="Clum A."/>
            <person name="Lipzen A."/>
            <person name="Salamov A."/>
            <person name="Ngan C.Y."/>
            <person name="Daum C."/>
            <person name="Chiniquy J."/>
            <person name="Barry K."/>
            <person name="LaButti K."/>
            <person name="Simmons B.A."/>
            <person name="Magnuson J.K."/>
            <person name="Mortensen U.H."/>
            <person name="Larsen T.O."/>
            <person name="Grigoriev I.V."/>
            <person name="Baker S.E."/>
            <person name="Andersen M.R."/>
            <person name="Nordberg H.P."/>
            <person name="Cantor M.N."/>
            <person name="Hua S.X."/>
        </authorList>
    </citation>
    <scope>NUCLEOTIDE SEQUENCE [LARGE SCALE GENOMIC DNA]</scope>
    <source>
        <strain evidence="2 3">CBS 102.13</strain>
    </source>
</reference>
<evidence type="ECO:0000313" key="3">
    <source>
        <dbReference type="Proteomes" id="UP000234585"/>
    </source>
</evidence>
<accession>A0A2I2F9R2</accession>
<keyword evidence="1" id="KW-1133">Transmembrane helix</keyword>
<feature type="transmembrane region" description="Helical" evidence="1">
    <location>
        <begin position="49"/>
        <end position="69"/>
    </location>
</feature>
<dbReference type="AlphaFoldDB" id="A0A2I2F9R2"/>
<dbReference type="EMBL" id="KZ559143">
    <property type="protein sequence ID" value="PLB37374.1"/>
    <property type="molecule type" value="Genomic_DNA"/>
</dbReference>
<keyword evidence="3" id="KW-1185">Reference proteome</keyword>
<evidence type="ECO:0000313" key="2">
    <source>
        <dbReference type="EMBL" id="PLB37374.1"/>
    </source>
</evidence>